<accession>A0AAW0GE27</accession>
<evidence type="ECO:0000313" key="2">
    <source>
        <dbReference type="Proteomes" id="UP001385951"/>
    </source>
</evidence>
<reference evidence="1 2" key="1">
    <citation type="submission" date="2022-09" db="EMBL/GenBank/DDBJ databases">
        <authorList>
            <person name="Palmer J.M."/>
        </authorList>
    </citation>
    <scope>NUCLEOTIDE SEQUENCE [LARGE SCALE GENOMIC DNA]</scope>
    <source>
        <strain evidence="1 2">DSM 7382</strain>
    </source>
</reference>
<proteinExistence type="predicted"/>
<protein>
    <submittedName>
        <fullName evidence="1">Uncharacterized protein</fullName>
    </submittedName>
</protein>
<name>A0AAW0GE27_9APHY</name>
<dbReference type="AlphaFoldDB" id="A0AAW0GE27"/>
<sequence length="121" mass="13689">MNKNKYSSTMALAKVYGYVPTNEALLRRVKVKNLTTFNPRNPDSIIDAFYAALKDIISEAQLSSAVTIELIDREDLPGPLHAIALRNNWGRKGATDEEIARLKATLHTERQPGWFTLYLQK</sequence>
<dbReference type="EMBL" id="JASBNA010000007">
    <property type="protein sequence ID" value="KAK7689807.1"/>
    <property type="molecule type" value="Genomic_DNA"/>
</dbReference>
<organism evidence="1 2">
    <name type="scientific">Cerrena zonata</name>
    <dbReference type="NCBI Taxonomy" id="2478898"/>
    <lineage>
        <taxon>Eukaryota</taxon>
        <taxon>Fungi</taxon>
        <taxon>Dikarya</taxon>
        <taxon>Basidiomycota</taxon>
        <taxon>Agaricomycotina</taxon>
        <taxon>Agaricomycetes</taxon>
        <taxon>Polyporales</taxon>
        <taxon>Cerrenaceae</taxon>
        <taxon>Cerrena</taxon>
    </lineage>
</organism>
<evidence type="ECO:0000313" key="1">
    <source>
        <dbReference type="EMBL" id="KAK7689807.1"/>
    </source>
</evidence>
<comment type="caution">
    <text evidence="1">The sequence shown here is derived from an EMBL/GenBank/DDBJ whole genome shotgun (WGS) entry which is preliminary data.</text>
</comment>
<keyword evidence="2" id="KW-1185">Reference proteome</keyword>
<dbReference type="Proteomes" id="UP001385951">
    <property type="component" value="Unassembled WGS sequence"/>
</dbReference>
<gene>
    <name evidence="1" type="ORF">QCA50_006446</name>
</gene>